<dbReference type="InterPro" id="IPR053967">
    <property type="entry name" value="LlgE_F_G-like_D1"/>
</dbReference>
<dbReference type="GO" id="GO:0030694">
    <property type="term" value="C:bacterial-type flagellum basal body, rod"/>
    <property type="evidence" value="ECO:0007669"/>
    <property type="project" value="UniProtKB-UniRule"/>
</dbReference>
<dbReference type="InterPro" id="IPR010930">
    <property type="entry name" value="Flg_bb/hook_C_dom"/>
</dbReference>
<evidence type="ECO:0000313" key="9">
    <source>
        <dbReference type="Proteomes" id="UP000600449"/>
    </source>
</evidence>
<comment type="subcellular location">
    <subcellularLocation>
        <location evidence="1 4">Bacterial flagellum basal body</location>
    </subcellularLocation>
</comment>
<dbReference type="NCBIfam" id="TIGR03506">
    <property type="entry name" value="FlgEFG_subfam"/>
    <property type="match status" value="1"/>
</dbReference>
<dbReference type="InterPro" id="IPR037925">
    <property type="entry name" value="FlgE/F/G-like"/>
</dbReference>
<keyword evidence="8" id="KW-0966">Cell projection</keyword>
<evidence type="ECO:0000313" key="8">
    <source>
        <dbReference type="EMBL" id="GGK42790.1"/>
    </source>
</evidence>
<feature type="domain" description="Flagellar basal-body/hook protein C-terminal" evidence="6">
    <location>
        <begin position="191"/>
        <end position="235"/>
    </location>
</feature>
<keyword evidence="8" id="KW-0282">Flagellum</keyword>
<reference evidence="8 9" key="1">
    <citation type="journal article" date="2014" name="Int. J. Syst. Evol. Microbiol.">
        <title>Complete genome sequence of Corynebacterium casei LMG S-19264T (=DSM 44701T), isolated from a smear-ripened cheese.</title>
        <authorList>
            <consortium name="US DOE Joint Genome Institute (JGI-PGF)"/>
            <person name="Walter F."/>
            <person name="Albersmeier A."/>
            <person name="Kalinowski J."/>
            <person name="Ruckert C."/>
        </authorList>
    </citation>
    <scope>NUCLEOTIDE SEQUENCE [LARGE SCALE GENOMIC DNA]</scope>
    <source>
        <strain evidence="8 9">CGMCC 1.9161</strain>
    </source>
</reference>
<dbReference type="NCBIfam" id="TIGR02490">
    <property type="entry name" value="flgF"/>
    <property type="match status" value="1"/>
</dbReference>
<protein>
    <recommendedName>
        <fullName evidence="4">Flagellar basal-body rod protein FlgF</fullName>
    </recommendedName>
</protein>
<dbReference type="Proteomes" id="UP000600449">
    <property type="component" value="Unassembled WGS sequence"/>
</dbReference>
<dbReference type="AlphaFoldDB" id="A0A917QBN0"/>
<dbReference type="Pfam" id="PF22692">
    <property type="entry name" value="LlgE_F_G_D1"/>
    <property type="match status" value="1"/>
</dbReference>
<keyword evidence="8" id="KW-0969">Cilium</keyword>
<comment type="caution">
    <text evidence="8">The sequence shown here is derived from an EMBL/GenBank/DDBJ whole genome shotgun (WGS) entry which is preliminary data.</text>
</comment>
<feature type="domain" description="Flagellar basal body rod protein N-terminal" evidence="5">
    <location>
        <begin position="5"/>
        <end position="35"/>
    </location>
</feature>
<comment type="similarity">
    <text evidence="2 4">Belongs to the flagella basal body rod proteins family.</text>
</comment>
<organism evidence="8 9">
    <name type="scientific">Salinarimonas ramus</name>
    <dbReference type="NCBI Taxonomy" id="690164"/>
    <lineage>
        <taxon>Bacteria</taxon>
        <taxon>Pseudomonadati</taxon>
        <taxon>Pseudomonadota</taxon>
        <taxon>Alphaproteobacteria</taxon>
        <taxon>Hyphomicrobiales</taxon>
        <taxon>Salinarimonadaceae</taxon>
        <taxon>Salinarimonas</taxon>
    </lineage>
</organism>
<dbReference type="EMBL" id="BMMF01000009">
    <property type="protein sequence ID" value="GGK42790.1"/>
    <property type="molecule type" value="Genomic_DNA"/>
</dbReference>
<proteinExistence type="inferred from homology"/>
<dbReference type="PANTHER" id="PTHR30435:SF19">
    <property type="entry name" value="FLAGELLAR BASAL-BODY ROD PROTEIN FLGG"/>
    <property type="match status" value="1"/>
</dbReference>
<evidence type="ECO:0000256" key="1">
    <source>
        <dbReference type="ARBA" id="ARBA00004117"/>
    </source>
</evidence>
<gene>
    <name evidence="8" type="ORF">GCM10011322_32310</name>
</gene>
<dbReference type="InterPro" id="IPR001444">
    <property type="entry name" value="Flag_bb_rod_N"/>
</dbReference>
<evidence type="ECO:0000256" key="4">
    <source>
        <dbReference type="RuleBase" id="RU362116"/>
    </source>
</evidence>
<dbReference type="InterPro" id="IPR020013">
    <property type="entry name" value="Flagellar_FlgE/F/G"/>
</dbReference>
<dbReference type="SUPFAM" id="SSF117143">
    <property type="entry name" value="Flagellar hook protein flgE"/>
    <property type="match status" value="1"/>
</dbReference>
<keyword evidence="9" id="KW-1185">Reference proteome</keyword>
<evidence type="ECO:0000256" key="2">
    <source>
        <dbReference type="ARBA" id="ARBA00009677"/>
    </source>
</evidence>
<dbReference type="Pfam" id="PF06429">
    <property type="entry name" value="Flg_bbr_C"/>
    <property type="match status" value="1"/>
</dbReference>
<accession>A0A917QBN0</accession>
<keyword evidence="3 4" id="KW-0975">Bacterial flagellum</keyword>
<evidence type="ECO:0000259" key="7">
    <source>
        <dbReference type="Pfam" id="PF22692"/>
    </source>
</evidence>
<evidence type="ECO:0000259" key="5">
    <source>
        <dbReference type="Pfam" id="PF00460"/>
    </source>
</evidence>
<comment type="subunit">
    <text evidence="4">The basal body constitutes a major portion of the flagellar organelle and consists of five rings (E,L,P,S, and M) mounted on a central rod. The rod consists of about 26 subunits of FlgG in the distal portion, and FlgB, FlgC and FlgF are thought to build up the proximal portion of the rod with about 6 subunits each.</text>
</comment>
<evidence type="ECO:0000259" key="6">
    <source>
        <dbReference type="Pfam" id="PF06429"/>
    </source>
</evidence>
<feature type="domain" description="Flagellar hook protein FlgE/F/G-like D1" evidence="7">
    <location>
        <begin position="80"/>
        <end position="131"/>
    </location>
</feature>
<dbReference type="GO" id="GO:0071978">
    <property type="term" value="P:bacterial-type flagellum-dependent swarming motility"/>
    <property type="evidence" value="ECO:0007669"/>
    <property type="project" value="TreeGrafter"/>
</dbReference>
<dbReference type="InterPro" id="IPR012836">
    <property type="entry name" value="FlgF"/>
</dbReference>
<name>A0A917QBN0_9HYPH</name>
<dbReference type="PANTHER" id="PTHR30435">
    <property type="entry name" value="FLAGELLAR PROTEIN"/>
    <property type="match status" value="1"/>
</dbReference>
<dbReference type="NCBIfam" id="NF009282">
    <property type="entry name" value="PRK12642.1"/>
    <property type="match status" value="1"/>
</dbReference>
<evidence type="ECO:0000256" key="3">
    <source>
        <dbReference type="ARBA" id="ARBA00023143"/>
    </source>
</evidence>
<sequence>MQPSIYVALSGQVALERRMETIARNVANMSTVGYRADEVTFEELLSTAGKDPVAFASAGETFVSRRAGGLEQTGNLLDFAVDGDAYFAFEGPNGPVYTRDGRFSMDVEGQLVTTAGYRVLDAGGAPIQLDPDGGPPVASRDGMLEQNGVQVGAIGLFSIPEAARLARFDNAGLVPDLPAEPVLDFVGNGVAQGYTERANVNPVLEMTRLVMVSRAFDAVSNTIEQSERTQSSAIRTLGGEGGA</sequence>
<dbReference type="RefSeq" id="WP_188914271.1">
    <property type="nucleotide sequence ID" value="NZ_BMMF01000009.1"/>
</dbReference>
<dbReference type="Pfam" id="PF00460">
    <property type="entry name" value="Flg_bb_rod"/>
    <property type="match status" value="1"/>
</dbReference>